<keyword evidence="1" id="KW-0472">Membrane</keyword>
<dbReference type="AlphaFoldDB" id="A0AAF3J333"/>
<accession>A0AAF3J333</accession>
<feature type="transmembrane region" description="Helical" evidence="1">
    <location>
        <begin position="42"/>
        <end position="62"/>
    </location>
</feature>
<reference evidence="3" key="1">
    <citation type="submission" date="2024-02" db="UniProtKB">
        <authorList>
            <consortium name="WormBaseParasite"/>
        </authorList>
    </citation>
    <scope>IDENTIFICATION</scope>
</reference>
<keyword evidence="2" id="KW-1185">Reference proteome</keyword>
<evidence type="ECO:0000256" key="1">
    <source>
        <dbReference type="SAM" id="Phobius"/>
    </source>
</evidence>
<organism evidence="2 3">
    <name type="scientific">Mesorhabditis belari</name>
    <dbReference type="NCBI Taxonomy" id="2138241"/>
    <lineage>
        <taxon>Eukaryota</taxon>
        <taxon>Metazoa</taxon>
        <taxon>Ecdysozoa</taxon>
        <taxon>Nematoda</taxon>
        <taxon>Chromadorea</taxon>
        <taxon>Rhabditida</taxon>
        <taxon>Rhabditina</taxon>
        <taxon>Rhabditomorpha</taxon>
        <taxon>Rhabditoidea</taxon>
        <taxon>Rhabditidae</taxon>
        <taxon>Mesorhabditinae</taxon>
        <taxon>Mesorhabditis</taxon>
    </lineage>
</organism>
<feature type="transmembrane region" description="Helical" evidence="1">
    <location>
        <begin position="184"/>
        <end position="206"/>
    </location>
</feature>
<keyword evidence="1" id="KW-1133">Transmembrane helix</keyword>
<evidence type="ECO:0000313" key="3">
    <source>
        <dbReference type="WBParaSite" id="MBELARI_LOCUS13159"/>
    </source>
</evidence>
<name>A0AAF3J333_9BILA</name>
<feature type="transmembrane region" description="Helical" evidence="1">
    <location>
        <begin position="109"/>
        <end position="131"/>
    </location>
</feature>
<sequence>MSGAMINQLVSALYLSTRISTQWHEHMITANRLLSVSFNGTYSHFLSKWIWLQLVVIIFVPLMPYAPTIGSVTLVFANIWIPAGFIYNVNSHLFQRKSSGFILDPLINYLSDITPLLCLMMLVLDIITLHNSHGRTKTSSLDIQQQRMDTRVSIQMLTLHLTNILYWIVNLIVNFQLASANFQYLLTIFSGTQYLIQGMLMTYFNWPIKGKGKFARVFTTKTA</sequence>
<keyword evidence="1" id="KW-0812">Transmembrane</keyword>
<feature type="transmembrane region" description="Helical" evidence="1">
    <location>
        <begin position="152"/>
        <end position="172"/>
    </location>
</feature>
<feature type="transmembrane region" description="Helical" evidence="1">
    <location>
        <begin position="69"/>
        <end position="89"/>
    </location>
</feature>
<dbReference type="Proteomes" id="UP000887575">
    <property type="component" value="Unassembled WGS sequence"/>
</dbReference>
<proteinExistence type="predicted"/>
<dbReference type="WBParaSite" id="MBELARI_LOCUS13159">
    <property type="protein sequence ID" value="MBELARI_LOCUS13159"/>
    <property type="gene ID" value="MBELARI_LOCUS13159"/>
</dbReference>
<evidence type="ECO:0000313" key="2">
    <source>
        <dbReference type="Proteomes" id="UP000887575"/>
    </source>
</evidence>
<protein>
    <submittedName>
        <fullName evidence="3">Uncharacterized protein</fullName>
    </submittedName>
</protein>